<keyword evidence="8" id="KW-1185">Reference proteome</keyword>
<evidence type="ECO:0000313" key="8">
    <source>
        <dbReference type="Proteomes" id="UP000541426"/>
    </source>
</evidence>
<evidence type="ECO:0000313" key="7">
    <source>
        <dbReference type="EMBL" id="MBB3985750.1"/>
    </source>
</evidence>
<protein>
    <submittedName>
        <fullName evidence="7">Translocation and assembly module TamB</fullName>
    </submittedName>
</protein>
<proteinExistence type="predicted"/>
<dbReference type="Proteomes" id="UP000541426">
    <property type="component" value="Unassembled WGS sequence"/>
</dbReference>
<feature type="chain" id="PRO_5030719251" evidence="5">
    <location>
        <begin position="19"/>
        <end position="1463"/>
    </location>
</feature>
<dbReference type="GO" id="GO:0097347">
    <property type="term" value="C:TAM protein secretion complex"/>
    <property type="evidence" value="ECO:0007669"/>
    <property type="project" value="TreeGrafter"/>
</dbReference>
<dbReference type="Pfam" id="PF04357">
    <property type="entry name" value="TamB"/>
    <property type="match status" value="1"/>
</dbReference>
<organism evidence="7 8">
    <name type="scientific">Sagittula marina</name>
    <dbReference type="NCBI Taxonomy" id="943940"/>
    <lineage>
        <taxon>Bacteria</taxon>
        <taxon>Pseudomonadati</taxon>
        <taxon>Pseudomonadota</taxon>
        <taxon>Alphaproteobacteria</taxon>
        <taxon>Rhodobacterales</taxon>
        <taxon>Roseobacteraceae</taxon>
        <taxon>Sagittula</taxon>
    </lineage>
</organism>
<dbReference type="GO" id="GO:0005886">
    <property type="term" value="C:plasma membrane"/>
    <property type="evidence" value="ECO:0007669"/>
    <property type="project" value="InterPro"/>
</dbReference>
<feature type="signal peptide" evidence="5">
    <location>
        <begin position="1"/>
        <end position="18"/>
    </location>
</feature>
<dbReference type="EMBL" id="JACIEJ010000004">
    <property type="protein sequence ID" value="MBB3985750.1"/>
    <property type="molecule type" value="Genomic_DNA"/>
</dbReference>
<evidence type="ECO:0000256" key="3">
    <source>
        <dbReference type="ARBA" id="ARBA00022989"/>
    </source>
</evidence>
<evidence type="ECO:0000256" key="1">
    <source>
        <dbReference type="ARBA" id="ARBA00004167"/>
    </source>
</evidence>
<keyword evidence="3" id="KW-1133">Transmembrane helix</keyword>
<evidence type="ECO:0000256" key="4">
    <source>
        <dbReference type="ARBA" id="ARBA00023136"/>
    </source>
</evidence>
<keyword evidence="4" id="KW-0472">Membrane</keyword>
<dbReference type="InterPro" id="IPR007452">
    <property type="entry name" value="TamB_C"/>
</dbReference>
<evidence type="ECO:0000256" key="2">
    <source>
        <dbReference type="ARBA" id="ARBA00022692"/>
    </source>
</evidence>
<dbReference type="PANTHER" id="PTHR36985:SF1">
    <property type="entry name" value="TRANSLOCATION AND ASSEMBLY MODULE SUBUNIT TAMB"/>
    <property type="match status" value="1"/>
</dbReference>
<gene>
    <name evidence="7" type="ORF">GGQ68_002083</name>
</gene>
<comment type="subcellular location">
    <subcellularLocation>
        <location evidence="1">Membrane</location>
        <topology evidence="1">Single-pass membrane protein</topology>
    </subcellularLocation>
</comment>
<sequence>MRWLVICLTLLCPLAAAAQDDDRGFIQGLLEDALSNDNMTVRLEGFAGALSSRATVERITIADPQGVWLTAEEVGLQWNRSALLRGAVDIQEISMQRLSVPRLPNAPAETPAPEARSSFALPDLPVSLILEQLDVARVELGEAVAGIEATLQVSGSASLAGGEGEAQLKIDRLDRGGTIALDGSYSNNDRVLGLDLSVTEPADGLIVNALGVPGAPSVALTVKGDSPIDDFAAAISLSTDGQERISGDVILRADGDAGTNRFRVDIGGDLAALVAPQYEEFLGDDVQLAAEVLRQQSGEIELSEMTLRANALGLSGYALIGADGWPQRLDLDGSITPPSGETVVLPLGGDETRVEGVTLTGTFDAENGNGWQLQAQVVGLDRDGVLELDRLDFTGAGEIARETQAVSGVLDMQAQGLTLEDEVLARTVGSDLRGQVGFDWQKGAPLQLRELDIAGADYGLTGAVTVEGLENLEIVVTPDLVLKADDLGRFAEISGLALTGAADVSITGEAQPLTGAFDVALDGTTRGLGTGIEALDPLIDGVGSLRLEARRDETGLYADLLRIATQAARIEGTAELTSGTGKADLDVTLRDTSLVLPGVEGQTDLTLTAVQQPNGWKVDLDGEIPDVATVQYSGLIDPSVQNGPDVSGVLNAQVGRMSPFSRVAGRALSGAANLTVTGEGRVAAQTFDVEVDARTVNLKLDLPTVDPLLEGTSQLSFKARRGDDKRFVLDGLTYDGLGTIRLDGTLEGASVDDLSVDGRLVADLPRLSPLSGLAGRAVRGALRADVTASGGVLDGPLELSGMLSGSGISLSIPAVDPLLAGDVRLAVEATRDAQGVINVQRLDLDGPATAQFTGTVSGIGEEQLKVDGQASGQVPSLSALNGLTGQQLSGSLRFDADVALAQPNGPVSANGTLVAQNLGIGNASVDPFLRGTTNVALNVQRDAGGALRIERLTVDGASIDGSVTGRLSPSDANLDLQVTVAGIERLVPELPGSLRVSGTARHSGGDWRVNLDGTGPGGIGARVNGTVAQNFATVNIDVSGSAPLALANSRIAPNTISGVLDLDVAVRGAPRLENVSGRVSTSGARFSATAFDISLDDLSGGVSLQGGRAQMDLTGSLSSGGTVSASGPILLSAPYGANLVVELRNAGLQQADLFDTTANGRITIEGPLTGGARVAGRIDLGEVEVRVPTIGPSYSALDGLRHENLPADVRRTLMFANLGPSASGETEKTKLPPYPLDILVSAPNRIFVRGRGLDAELGGSLRLTGTSANVIPIGQFDLVRGRLDLLGRRLDLTQGQVSMRGSFTPYVLFEASTEVEETTITILLEGPVSEPELTVNSSPELPQDEALAFFLFGRSVTDLSPLQAVQLAQAVRTLSGQGGLGIQENIRSGLGVDDFDVGTTDDGTVEASVGKYISDNIYTDVTVGADGTSEINLNLTVTPEVTVRGRVSSDGTSGVGVYYEKDY</sequence>
<name>A0A7W6DM86_9RHOB</name>
<feature type="domain" description="Translocation and assembly module TamB C-terminal" evidence="6">
    <location>
        <begin position="1113"/>
        <end position="1463"/>
    </location>
</feature>
<dbReference type="GO" id="GO:0009306">
    <property type="term" value="P:protein secretion"/>
    <property type="evidence" value="ECO:0007669"/>
    <property type="project" value="InterPro"/>
</dbReference>
<evidence type="ECO:0000259" key="6">
    <source>
        <dbReference type="Pfam" id="PF04357"/>
    </source>
</evidence>
<keyword evidence="5" id="KW-0732">Signal</keyword>
<reference evidence="7 8" key="1">
    <citation type="submission" date="2020-08" db="EMBL/GenBank/DDBJ databases">
        <title>Genomic Encyclopedia of Type Strains, Phase IV (KMG-IV): sequencing the most valuable type-strain genomes for metagenomic binning, comparative biology and taxonomic classification.</title>
        <authorList>
            <person name="Goeker M."/>
        </authorList>
    </citation>
    <scope>NUCLEOTIDE SEQUENCE [LARGE SCALE GENOMIC DNA]</scope>
    <source>
        <strain evidence="7 8">DSM 102235</strain>
    </source>
</reference>
<keyword evidence="2" id="KW-0812">Transmembrane</keyword>
<dbReference type="PANTHER" id="PTHR36985">
    <property type="entry name" value="TRANSLOCATION AND ASSEMBLY MODULE SUBUNIT TAMB"/>
    <property type="match status" value="1"/>
</dbReference>
<dbReference type="RefSeq" id="WP_183965570.1">
    <property type="nucleotide sequence ID" value="NZ_BAABBZ010000018.1"/>
</dbReference>
<comment type="caution">
    <text evidence="7">The sequence shown here is derived from an EMBL/GenBank/DDBJ whole genome shotgun (WGS) entry which is preliminary data.</text>
</comment>
<evidence type="ECO:0000256" key="5">
    <source>
        <dbReference type="SAM" id="SignalP"/>
    </source>
</evidence>
<accession>A0A7W6DM86</accession>